<keyword evidence="4" id="KW-1185">Reference proteome</keyword>
<evidence type="ECO:0000259" key="2">
    <source>
        <dbReference type="Pfam" id="PF16694"/>
    </source>
</evidence>
<feature type="domain" description="Cytochrome P460" evidence="2">
    <location>
        <begin position="43"/>
        <end position="175"/>
    </location>
</feature>
<dbReference type="EMBL" id="BMLT01000004">
    <property type="protein sequence ID" value="GGO81396.1"/>
    <property type="molecule type" value="Genomic_DNA"/>
</dbReference>
<evidence type="ECO:0000256" key="1">
    <source>
        <dbReference type="SAM" id="SignalP"/>
    </source>
</evidence>
<comment type="caution">
    <text evidence="3">The sequence shown here is derived from an EMBL/GenBank/DDBJ whole genome shotgun (WGS) entry which is preliminary data.</text>
</comment>
<protein>
    <recommendedName>
        <fullName evidence="2">Cytochrome P460 domain-containing protein</fullName>
    </recommendedName>
</protein>
<dbReference type="InterPro" id="IPR038142">
    <property type="entry name" value="Cytochrome_P460_sp"/>
</dbReference>
<dbReference type="Proteomes" id="UP000599578">
    <property type="component" value="Unassembled WGS sequence"/>
</dbReference>
<organism evidence="3 4">
    <name type="scientific">Marinobacterium nitratireducens</name>
    <dbReference type="NCBI Taxonomy" id="518897"/>
    <lineage>
        <taxon>Bacteria</taxon>
        <taxon>Pseudomonadati</taxon>
        <taxon>Pseudomonadota</taxon>
        <taxon>Gammaproteobacteria</taxon>
        <taxon>Oceanospirillales</taxon>
        <taxon>Oceanospirillaceae</taxon>
        <taxon>Marinobacterium</taxon>
    </lineage>
</organism>
<dbReference type="InterPro" id="IPR032033">
    <property type="entry name" value="Cytochrome_P460"/>
</dbReference>
<accession>A0A917ZE78</accession>
<feature type="chain" id="PRO_5037525407" description="Cytochrome P460 domain-containing protein" evidence="1">
    <location>
        <begin position="23"/>
        <end position="183"/>
    </location>
</feature>
<feature type="signal peptide" evidence="1">
    <location>
        <begin position="1"/>
        <end position="22"/>
    </location>
</feature>
<proteinExistence type="predicted"/>
<gene>
    <name evidence="3" type="ORF">GCM10011348_20330</name>
</gene>
<evidence type="ECO:0000313" key="4">
    <source>
        <dbReference type="Proteomes" id="UP000599578"/>
    </source>
</evidence>
<dbReference type="Pfam" id="PF16694">
    <property type="entry name" value="Cytochrome_P460"/>
    <property type="match status" value="1"/>
</dbReference>
<dbReference type="RefSeq" id="WP_229721869.1">
    <property type="nucleotide sequence ID" value="NZ_BMLT01000004.1"/>
</dbReference>
<name>A0A917ZE78_9GAMM</name>
<dbReference type="AlphaFoldDB" id="A0A917ZE78"/>
<sequence length="183" mass="19761">MKTLLKMPLAALLLATAVPLMADTLADQTYGTLVGADGAITLPDGFRRHWTHLGSWVVADPAAPGAGFHDVYTQPEAAAAYRETGAFPDGAVLVKEIRTLESGEKTTGQAQWAGAPAVWFVMVKDAQGRFDGPHWGEGWGWALYEAKDPATNVSKSFEETCRGCHVPAQQTDWVFIEGYPTLK</sequence>
<dbReference type="CDD" id="cd20750">
    <property type="entry name" value="cyt_c_I"/>
    <property type="match status" value="1"/>
</dbReference>
<reference evidence="3 4" key="1">
    <citation type="journal article" date="2014" name="Int. J. Syst. Evol. Microbiol.">
        <title>Complete genome sequence of Corynebacterium casei LMG S-19264T (=DSM 44701T), isolated from a smear-ripened cheese.</title>
        <authorList>
            <consortium name="US DOE Joint Genome Institute (JGI-PGF)"/>
            <person name="Walter F."/>
            <person name="Albersmeier A."/>
            <person name="Kalinowski J."/>
            <person name="Ruckert C."/>
        </authorList>
    </citation>
    <scope>NUCLEOTIDE SEQUENCE [LARGE SCALE GENOMIC DNA]</scope>
    <source>
        <strain evidence="3 4">CGMCC 1.7286</strain>
    </source>
</reference>
<keyword evidence="1" id="KW-0732">Signal</keyword>
<dbReference type="Gene3D" id="3.50.70.20">
    <property type="entry name" value="Cytochrome P460"/>
    <property type="match status" value="1"/>
</dbReference>
<evidence type="ECO:0000313" key="3">
    <source>
        <dbReference type="EMBL" id="GGO81396.1"/>
    </source>
</evidence>